<feature type="non-terminal residue" evidence="1">
    <location>
        <position position="1"/>
    </location>
</feature>
<sequence length="223" mass="25013">VSTAELDSIIIRNNDFVPTLSTDENFLILNETSPGRYEGDKETSFFTNGGLELYIGYGDSQFLASTRYAPAVPIDKLEQGEGQLFTGDETEVLVAFTDNANRDDFYLFDFDFNEYLVTEDEFYQGQTFEFSYFYDEDVKPGREINVSLLGVNEAFYNYMNQLIVQAGGDQGPFQTPSATVRGNIVNVTNNTNSGSVDVDDVRNNFALGYFAVCQTFDKSIVIQ</sequence>
<comment type="caution">
    <text evidence="1">The sequence shown here is derived from an EMBL/GenBank/DDBJ whole genome shotgun (WGS) entry which is preliminary data.</text>
</comment>
<dbReference type="Pfam" id="PF14054">
    <property type="entry name" value="DUF4249"/>
    <property type="match status" value="1"/>
</dbReference>
<dbReference type="InterPro" id="IPR025345">
    <property type="entry name" value="DUF4249"/>
</dbReference>
<protein>
    <submittedName>
        <fullName evidence="1">Uncharacterized protein</fullName>
    </submittedName>
</protein>
<dbReference type="AlphaFoldDB" id="A0A0F9JIN5"/>
<reference evidence="1" key="1">
    <citation type="journal article" date="2015" name="Nature">
        <title>Complex archaea that bridge the gap between prokaryotes and eukaryotes.</title>
        <authorList>
            <person name="Spang A."/>
            <person name="Saw J.H."/>
            <person name="Jorgensen S.L."/>
            <person name="Zaremba-Niedzwiedzka K."/>
            <person name="Martijn J."/>
            <person name="Lind A.E."/>
            <person name="van Eijk R."/>
            <person name="Schleper C."/>
            <person name="Guy L."/>
            <person name="Ettema T.J."/>
        </authorList>
    </citation>
    <scope>NUCLEOTIDE SEQUENCE</scope>
</reference>
<organism evidence="1">
    <name type="scientific">marine sediment metagenome</name>
    <dbReference type="NCBI Taxonomy" id="412755"/>
    <lineage>
        <taxon>unclassified sequences</taxon>
        <taxon>metagenomes</taxon>
        <taxon>ecological metagenomes</taxon>
    </lineage>
</organism>
<evidence type="ECO:0000313" key="1">
    <source>
        <dbReference type="EMBL" id="KKM69724.1"/>
    </source>
</evidence>
<name>A0A0F9JIN5_9ZZZZ</name>
<gene>
    <name evidence="1" type="ORF">LCGC14_1447950</name>
</gene>
<proteinExistence type="predicted"/>
<accession>A0A0F9JIN5</accession>
<dbReference type="EMBL" id="LAZR01009943">
    <property type="protein sequence ID" value="KKM69724.1"/>
    <property type="molecule type" value="Genomic_DNA"/>
</dbReference>